<feature type="transmembrane region" description="Helical" evidence="7">
    <location>
        <begin position="326"/>
        <end position="349"/>
    </location>
</feature>
<keyword evidence="2" id="KW-0813">Transport</keyword>
<dbReference type="CDD" id="cd17329">
    <property type="entry name" value="MFS_MdtH_MDR_like"/>
    <property type="match status" value="1"/>
</dbReference>
<dbReference type="Gene3D" id="1.20.1250.20">
    <property type="entry name" value="MFS general substrate transporter like domains"/>
    <property type="match status" value="1"/>
</dbReference>
<keyword evidence="6 7" id="KW-0472">Membrane</keyword>
<feature type="transmembrane region" description="Helical" evidence="7">
    <location>
        <begin position="78"/>
        <end position="97"/>
    </location>
</feature>
<reference evidence="9" key="1">
    <citation type="submission" date="2021-04" db="EMBL/GenBank/DDBJ databases">
        <title>Genome seq and assembly of Bacillus sp.</title>
        <authorList>
            <person name="Chhetri G."/>
        </authorList>
    </citation>
    <scope>NUCLEOTIDE SEQUENCE</scope>
    <source>
        <strain evidence="9">RG28</strain>
    </source>
</reference>
<dbReference type="InterPro" id="IPR036259">
    <property type="entry name" value="MFS_trans_sf"/>
</dbReference>
<feature type="transmembrane region" description="Helical" evidence="7">
    <location>
        <begin position="222"/>
        <end position="248"/>
    </location>
</feature>
<dbReference type="EMBL" id="JAGIYQ010000002">
    <property type="protein sequence ID" value="MBP0724136.1"/>
    <property type="molecule type" value="Genomic_DNA"/>
</dbReference>
<evidence type="ECO:0000256" key="3">
    <source>
        <dbReference type="ARBA" id="ARBA00022475"/>
    </source>
</evidence>
<organism evidence="9 10">
    <name type="scientific">Gottfriedia endophytica</name>
    <dbReference type="NCBI Taxonomy" id="2820819"/>
    <lineage>
        <taxon>Bacteria</taxon>
        <taxon>Bacillati</taxon>
        <taxon>Bacillota</taxon>
        <taxon>Bacilli</taxon>
        <taxon>Bacillales</taxon>
        <taxon>Bacillaceae</taxon>
        <taxon>Gottfriedia</taxon>
    </lineage>
</organism>
<dbReference type="PANTHER" id="PTHR23517:SF3">
    <property type="entry name" value="INTEGRAL MEMBRANE TRANSPORT PROTEIN"/>
    <property type="match status" value="1"/>
</dbReference>
<keyword evidence="10" id="KW-1185">Reference proteome</keyword>
<dbReference type="GO" id="GO:0022857">
    <property type="term" value="F:transmembrane transporter activity"/>
    <property type="evidence" value="ECO:0007669"/>
    <property type="project" value="InterPro"/>
</dbReference>
<comment type="caution">
    <text evidence="9">The sequence shown here is derived from an EMBL/GenBank/DDBJ whole genome shotgun (WGS) entry which is preliminary data.</text>
</comment>
<feature type="transmembrane region" description="Helical" evidence="7">
    <location>
        <begin position="103"/>
        <end position="125"/>
    </location>
</feature>
<feature type="transmembrane region" description="Helical" evidence="7">
    <location>
        <begin position="137"/>
        <end position="160"/>
    </location>
</feature>
<dbReference type="GO" id="GO:0005886">
    <property type="term" value="C:plasma membrane"/>
    <property type="evidence" value="ECO:0007669"/>
    <property type="project" value="UniProtKB-SubCell"/>
</dbReference>
<dbReference type="Proteomes" id="UP000682134">
    <property type="component" value="Unassembled WGS sequence"/>
</dbReference>
<proteinExistence type="predicted"/>
<accession>A0A940NNT9</accession>
<feature type="transmembrane region" description="Helical" evidence="7">
    <location>
        <begin position="12"/>
        <end position="34"/>
    </location>
</feature>
<keyword evidence="5 7" id="KW-1133">Transmembrane helix</keyword>
<evidence type="ECO:0000256" key="1">
    <source>
        <dbReference type="ARBA" id="ARBA00004651"/>
    </source>
</evidence>
<feature type="transmembrane region" description="Helical" evidence="7">
    <location>
        <begin position="390"/>
        <end position="413"/>
    </location>
</feature>
<dbReference type="InterPro" id="IPR011701">
    <property type="entry name" value="MFS"/>
</dbReference>
<dbReference type="PROSITE" id="PS50850">
    <property type="entry name" value="MFS"/>
    <property type="match status" value="1"/>
</dbReference>
<dbReference type="PANTHER" id="PTHR23517">
    <property type="entry name" value="RESISTANCE PROTEIN MDTM, PUTATIVE-RELATED-RELATED"/>
    <property type="match status" value="1"/>
</dbReference>
<feature type="transmembrane region" description="Helical" evidence="7">
    <location>
        <begin position="361"/>
        <end position="384"/>
    </location>
</feature>
<keyword evidence="4 7" id="KW-0812">Transmembrane</keyword>
<gene>
    <name evidence="9" type="ORF">J5Y03_02925</name>
</gene>
<evidence type="ECO:0000256" key="2">
    <source>
        <dbReference type="ARBA" id="ARBA00022448"/>
    </source>
</evidence>
<feature type="transmembrane region" description="Helical" evidence="7">
    <location>
        <begin position="272"/>
        <end position="291"/>
    </location>
</feature>
<evidence type="ECO:0000256" key="6">
    <source>
        <dbReference type="ARBA" id="ARBA00023136"/>
    </source>
</evidence>
<feature type="transmembrane region" description="Helical" evidence="7">
    <location>
        <begin position="303"/>
        <end position="320"/>
    </location>
</feature>
<sequence>MGIRNWNFNMKVRLIAEFFFGLFYWMYLPFMAIYFSEKLGKETAGLLLMLSQAVGVIASLTGGYLADTYGRKRMMSMSAMFQCFGMFLLVFANSPIIELPWLTFIGFSIISIAGMIYYPASQAMIGDTVKDEKERNVVFAVFYTAININVVLGPIIGGILFFKARFLLFSASFVIFMIVAIAITLLLKETLNKESIKYEKEGIARTIVKQIKNYRVIMSDRVLFLFIIAGILISQTFTQLDLLFAVYIKESIPFQEVLKIGSWTLHTSGEKLFSFAIAENGLIVALFTVLITKLGNCLNERKLFFISSICYSISMLMFGFTNLAYIILLAMIVFTIGEILVVGIQNSFISKIAPEDKRGQYFAASSLRWSFGRTIAPLTIPFAGLVGYRWTFIFISLLALIGAVLYEVMFKVLNKKEMNSKHRLNAM</sequence>
<evidence type="ECO:0000259" key="8">
    <source>
        <dbReference type="PROSITE" id="PS50850"/>
    </source>
</evidence>
<dbReference type="Pfam" id="PF07690">
    <property type="entry name" value="MFS_1"/>
    <property type="match status" value="1"/>
</dbReference>
<evidence type="ECO:0000313" key="9">
    <source>
        <dbReference type="EMBL" id="MBP0724136.1"/>
    </source>
</evidence>
<dbReference type="InterPro" id="IPR050171">
    <property type="entry name" value="MFS_Transporters"/>
</dbReference>
<keyword evidence="3" id="KW-1003">Cell membrane</keyword>
<feature type="domain" description="Major facilitator superfamily (MFS) profile" evidence="8">
    <location>
        <begin position="1"/>
        <end position="414"/>
    </location>
</feature>
<evidence type="ECO:0000256" key="5">
    <source>
        <dbReference type="ARBA" id="ARBA00022989"/>
    </source>
</evidence>
<dbReference type="SUPFAM" id="SSF103473">
    <property type="entry name" value="MFS general substrate transporter"/>
    <property type="match status" value="1"/>
</dbReference>
<evidence type="ECO:0000256" key="4">
    <source>
        <dbReference type="ARBA" id="ARBA00022692"/>
    </source>
</evidence>
<dbReference type="AlphaFoldDB" id="A0A940NNT9"/>
<protein>
    <submittedName>
        <fullName evidence="9">MFS transporter</fullName>
    </submittedName>
</protein>
<evidence type="ECO:0000256" key="7">
    <source>
        <dbReference type="SAM" id="Phobius"/>
    </source>
</evidence>
<dbReference type="RefSeq" id="WP_209402373.1">
    <property type="nucleotide sequence ID" value="NZ_JAGIYQ010000002.1"/>
</dbReference>
<evidence type="ECO:0000313" key="10">
    <source>
        <dbReference type="Proteomes" id="UP000682134"/>
    </source>
</evidence>
<feature type="transmembrane region" description="Helical" evidence="7">
    <location>
        <begin position="166"/>
        <end position="187"/>
    </location>
</feature>
<feature type="transmembrane region" description="Helical" evidence="7">
    <location>
        <begin position="46"/>
        <end position="66"/>
    </location>
</feature>
<dbReference type="InterPro" id="IPR020846">
    <property type="entry name" value="MFS_dom"/>
</dbReference>
<name>A0A940NNT9_9BACI</name>
<comment type="subcellular location">
    <subcellularLocation>
        <location evidence="1">Cell membrane</location>
        <topology evidence="1">Multi-pass membrane protein</topology>
    </subcellularLocation>
</comment>